<keyword evidence="3" id="KW-0240">DNA-directed RNA polymerase</keyword>
<dbReference type="Proteomes" id="UP000887563">
    <property type="component" value="Unplaced"/>
</dbReference>
<evidence type="ECO:0000256" key="4">
    <source>
        <dbReference type="ARBA" id="ARBA00022679"/>
    </source>
</evidence>
<dbReference type="InterPro" id="IPR045867">
    <property type="entry name" value="DNA-dir_RpoC_beta_prime"/>
</dbReference>
<evidence type="ECO:0000256" key="5">
    <source>
        <dbReference type="ARBA" id="ARBA00022695"/>
    </source>
</evidence>
<dbReference type="PANTHER" id="PTHR19376">
    <property type="entry name" value="DNA-DIRECTED RNA POLYMERASE"/>
    <property type="match status" value="1"/>
</dbReference>
<organism evidence="8 9">
    <name type="scientific">Meloidogyne incognita</name>
    <name type="common">Southern root-knot nematode worm</name>
    <name type="synonym">Oxyuris incognita</name>
    <dbReference type="NCBI Taxonomy" id="6306"/>
    <lineage>
        <taxon>Eukaryota</taxon>
        <taxon>Metazoa</taxon>
        <taxon>Ecdysozoa</taxon>
        <taxon>Nematoda</taxon>
        <taxon>Chromadorea</taxon>
        <taxon>Rhabditida</taxon>
        <taxon>Tylenchina</taxon>
        <taxon>Tylenchomorpha</taxon>
        <taxon>Tylenchoidea</taxon>
        <taxon>Meloidogynidae</taxon>
        <taxon>Meloidogyninae</taxon>
        <taxon>Meloidogyne</taxon>
        <taxon>Meloidogyne incognita group</taxon>
    </lineage>
</organism>
<keyword evidence="6" id="KW-0804">Transcription</keyword>
<dbReference type="InterPro" id="IPR044893">
    <property type="entry name" value="RNA_pol_Rpb1_clamp_domain"/>
</dbReference>
<dbReference type="GO" id="GO:0005665">
    <property type="term" value="C:RNA polymerase II, core complex"/>
    <property type="evidence" value="ECO:0007669"/>
    <property type="project" value="TreeGrafter"/>
</dbReference>
<evidence type="ECO:0000256" key="6">
    <source>
        <dbReference type="ARBA" id="ARBA00023163"/>
    </source>
</evidence>
<dbReference type="GO" id="GO:0003899">
    <property type="term" value="F:DNA-directed RNA polymerase activity"/>
    <property type="evidence" value="ECO:0007669"/>
    <property type="project" value="UniProtKB-EC"/>
</dbReference>
<dbReference type="InterPro" id="IPR007080">
    <property type="entry name" value="RNA_pol_Rpb1_1"/>
</dbReference>
<evidence type="ECO:0000313" key="8">
    <source>
        <dbReference type="Proteomes" id="UP000887563"/>
    </source>
</evidence>
<dbReference type="WBParaSite" id="Minc3s04509g36442">
    <property type="protein sequence ID" value="Minc3s04509g36442"/>
    <property type="gene ID" value="Minc3s04509g36442"/>
</dbReference>
<dbReference type="GO" id="GO:0003677">
    <property type="term" value="F:DNA binding"/>
    <property type="evidence" value="ECO:0007669"/>
    <property type="project" value="InterPro"/>
</dbReference>
<dbReference type="Gene3D" id="4.10.860.120">
    <property type="entry name" value="RNA polymerase II, clamp domain"/>
    <property type="match status" value="1"/>
</dbReference>
<dbReference type="EC" id="2.7.7.6" evidence="2"/>
<evidence type="ECO:0000256" key="3">
    <source>
        <dbReference type="ARBA" id="ARBA00022478"/>
    </source>
</evidence>
<dbReference type="Pfam" id="PF04997">
    <property type="entry name" value="RNA_pol_Rpb1_1"/>
    <property type="match status" value="1"/>
</dbReference>
<evidence type="ECO:0000256" key="2">
    <source>
        <dbReference type="ARBA" id="ARBA00012418"/>
    </source>
</evidence>
<comment type="similarity">
    <text evidence="1">Belongs to the RNA polymerase beta' chain family.</text>
</comment>
<reference evidence="9" key="1">
    <citation type="submission" date="2022-11" db="UniProtKB">
        <authorList>
            <consortium name="WormBaseParasite"/>
        </authorList>
    </citation>
    <scope>IDENTIFICATION</scope>
</reference>
<proteinExistence type="inferred from homology"/>
<dbReference type="SUPFAM" id="SSF64484">
    <property type="entry name" value="beta and beta-prime subunits of DNA dependent RNA-polymerase"/>
    <property type="match status" value="1"/>
</dbReference>
<evidence type="ECO:0000313" key="9">
    <source>
        <dbReference type="WBParaSite" id="Minc3s04509g36442"/>
    </source>
</evidence>
<dbReference type="AlphaFoldDB" id="A0A914NAE9"/>
<keyword evidence="5" id="KW-0548">Nucleotidyltransferase</keyword>
<sequence length="86" mass="9519">MSLVGIDFKAPLREVKRVQFGILSPDEIKRMSVCQIEFPEVKENGKPKFEGLNDPRQGVIEKRGVCITCAGSYNECPGHFCSFGVG</sequence>
<evidence type="ECO:0000256" key="1">
    <source>
        <dbReference type="ARBA" id="ARBA00006460"/>
    </source>
</evidence>
<keyword evidence="4" id="KW-0808">Transferase</keyword>
<dbReference type="PANTHER" id="PTHR19376:SF37">
    <property type="entry name" value="DNA-DIRECTED RNA POLYMERASE II SUBUNIT RPB1"/>
    <property type="match status" value="1"/>
</dbReference>
<keyword evidence="8" id="KW-1185">Reference proteome</keyword>
<name>A0A914NAE9_MELIC</name>
<evidence type="ECO:0000259" key="7">
    <source>
        <dbReference type="Pfam" id="PF04997"/>
    </source>
</evidence>
<feature type="domain" description="RNA polymerase Rpb1" evidence="7">
    <location>
        <begin position="13"/>
        <end position="80"/>
    </location>
</feature>
<accession>A0A914NAE9</accession>
<protein>
    <recommendedName>
        <fullName evidence="2">DNA-directed RNA polymerase</fullName>
        <ecNumber evidence="2">2.7.7.6</ecNumber>
    </recommendedName>
</protein>
<dbReference type="GO" id="GO:0006351">
    <property type="term" value="P:DNA-templated transcription"/>
    <property type="evidence" value="ECO:0007669"/>
    <property type="project" value="InterPro"/>
</dbReference>